<protein>
    <submittedName>
        <fullName evidence="1">Uncharacterized protein</fullName>
    </submittedName>
</protein>
<accession>A0A1R3L5H3</accession>
<proteinExistence type="predicted"/>
<dbReference type="InterPro" id="IPR027443">
    <property type="entry name" value="IPNS-like_sf"/>
</dbReference>
<dbReference type="OMA" id="TANWRVT"/>
<organism evidence="1 2">
    <name type="scientific">Asparagus officinalis</name>
    <name type="common">Garden asparagus</name>
    <dbReference type="NCBI Taxonomy" id="4686"/>
    <lineage>
        <taxon>Eukaryota</taxon>
        <taxon>Viridiplantae</taxon>
        <taxon>Streptophyta</taxon>
        <taxon>Embryophyta</taxon>
        <taxon>Tracheophyta</taxon>
        <taxon>Spermatophyta</taxon>
        <taxon>Magnoliopsida</taxon>
        <taxon>Liliopsida</taxon>
        <taxon>Asparagales</taxon>
        <taxon>Asparagaceae</taxon>
        <taxon>Asparagoideae</taxon>
        <taxon>Asparagus</taxon>
    </lineage>
</organism>
<keyword evidence="2" id="KW-1185">Reference proteome</keyword>
<dbReference type="AlphaFoldDB" id="A0A1R3L5H3"/>
<feature type="non-terminal residue" evidence="1">
    <location>
        <position position="76"/>
    </location>
</feature>
<dbReference type="EMBL" id="KV864032">
    <property type="protein sequence ID" value="ONK54872.1"/>
    <property type="molecule type" value="Genomic_DNA"/>
</dbReference>
<reference evidence="2" key="1">
    <citation type="journal article" date="2017" name="Nat. Commun.">
        <title>The asparagus genome sheds light on the origin and evolution of a young Y chromosome.</title>
        <authorList>
            <person name="Harkess A."/>
            <person name="Zhou J."/>
            <person name="Xu C."/>
            <person name="Bowers J.E."/>
            <person name="Van der Hulst R."/>
            <person name="Ayyampalayam S."/>
            <person name="Mercati F."/>
            <person name="Riccardi P."/>
            <person name="McKain M.R."/>
            <person name="Kakrana A."/>
            <person name="Tang H."/>
            <person name="Ray J."/>
            <person name="Groenendijk J."/>
            <person name="Arikit S."/>
            <person name="Mathioni S.M."/>
            <person name="Nakano M."/>
            <person name="Shan H."/>
            <person name="Telgmann-Rauber A."/>
            <person name="Kanno A."/>
            <person name="Yue Z."/>
            <person name="Chen H."/>
            <person name="Li W."/>
            <person name="Chen Y."/>
            <person name="Xu X."/>
            <person name="Zhang Y."/>
            <person name="Luo S."/>
            <person name="Chen H."/>
            <person name="Gao J."/>
            <person name="Mao Z."/>
            <person name="Pires J.C."/>
            <person name="Luo M."/>
            <person name="Kudrna D."/>
            <person name="Wing R.A."/>
            <person name="Meyers B.C."/>
            <person name="Yi K."/>
            <person name="Kong H."/>
            <person name="Lavrijsen P."/>
            <person name="Sunseri F."/>
            <person name="Falavigna A."/>
            <person name="Ye Y."/>
            <person name="Leebens-Mack J.H."/>
            <person name="Chen G."/>
        </authorList>
    </citation>
    <scope>NUCLEOTIDE SEQUENCE [LARGE SCALE GENOMIC DNA]</scope>
    <source>
        <strain evidence="2">cv. DH0086</strain>
    </source>
</reference>
<name>A0A1R3L5H3_ASPOF</name>
<dbReference type="Gene3D" id="2.60.120.330">
    <property type="entry name" value="B-lactam Antibiotic, Isopenicillin N Synthase, Chain"/>
    <property type="match status" value="1"/>
</dbReference>
<dbReference type="SUPFAM" id="SSF51197">
    <property type="entry name" value="Clavaminate synthase-like"/>
    <property type="match status" value="1"/>
</dbReference>
<evidence type="ECO:0000313" key="1">
    <source>
        <dbReference type="EMBL" id="ONK54872.1"/>
    </source>
</evidence>
<gene>
    <name evidence="1" type="ORF">A4U43_UnF10250</name>
</gene>
<sequence>MECPQEVMEGIIEGGRRFNEDDDEVKRMYYTRDASKKVSFNSNFDLYQAPSANWRDTLTCLMAPETLPPDELPLAC</sequence>
<evidence type="ECO:0000313" key="2">
    <source>
        <dbReference type="Proteomes" id="UP000243459"/>
    </source>
</evidence>
<dbReference type="Gramene" id="ONK54872">
    <property type="protein sequence ID" value="ONK54872"/>
    <property type="gene ID" value="A4U43_UnF10250"/>
</dbReference>
<dbReference type="Proteomes" id="UP000243459">
    <property type="component" value="Unassembled WGS sequence"/>
</dbReference>